<feature type="transmembrane region" description="Helical" evidence="1">
    <location>
        <begin position="168"/>
        <end position="187"/>
    </location>
</feature>
<feature type="domain" description="CAAX prenyl protease 2/Lysostaphin resistance protein A-like" evidence="2">
    <location>
        <begin position="131"/>
        <end position="224"/>
    </location>
</feature>
<comment type="caution">
    <text evidence="3">The sequence shown here is derived from an EMBL/GenBank/DDBJ whole genome shotgun (WGS) entry which is preliminary data.</text>
</comment>
<evidence type="ECO:0000256" key="1">
    <source>
        <dbReference type="SAM" id="Phobius"/>
    </source>
</evidence>
<keyword evidence="1" id="KW-1133">Transmembrane helix</keyword>
<feature type="transmembrane region" description="Helical" evidence="1">
    <location>
        <begin position="193"/>
        <end position="210"/>
    </location>
</feature>
<gene>
    <name evidence="3" type="ORF">S12H4_16785</name>
</gene>
<proteinExistence type="predicted"/>
<dbReference type="InterPro" id="IPR003675">
    <property type="entry name" value="Rce1/LyrA-like_dom"/>
</dbReference>
<feature type="transmembrane region" description="Helical" evidence="1">
    <location>
        <begin position="21"/>
        <end position="38"/>
    </location>
</feature>
<feature type="transmembrane region" description="Helical" evidence="1">
    <location>
        <begin position="133"/>
        <end position="156"/>
    </location>
</feature>
<organism evidence="3">
    <name type="scientific">marine sediment metagenome</name>
    <dbReference type="NCBI Taxonomy" id="412755"/>
    <lineage>
        <taxon>unclassified sequences</taxon>
        <taxon>metagenomes</taxon>
        <taxon>ecological metagenomes</taxon>
    </lineage>
</organism>
<feature type="transmembrane region" description="Helical" evidence="1">
    <location>
        <begin position="96"/>
        <end position="113"/>
    </location>
</feature>
<name>X1SP40_9ZZZZ</name>
<dbReference type="GO" id="GO:0004175">
    <property type="term" value="F:endopeptidase activity"/>
    <property type="evidence" value="ECO:0007669"/>
    <property type="project" value="UniProtKB-ARBA"/>
</dbReference>
<keyword evidence="1" id="KW-0472">Membrane</keyword>
<dbReference type="EMBL" id="BARW01008143">
    <property type="protein sequence ID" value="GAI80911.1"/>
    <property type="molecule type" value="Genomic_DNA"/>
</dbReference>
<dbReference type="AlphaFoldDB" id="X1SP40"/>
<feature type="transmembrane region" description="Helical" evidence="1">
    <location>
        <begin position="58"/>
        <end position="76"/>
    </location>
</feature>
<reference evidence="3" key="1">
    <citation type="journal article" date="2014" name="Front. Microbiol.">
        <title>High frequency of phylogenetically diverse reductive dehalogenase-homologous genes in deep subseafloor sedimentary metagenomes.</title>
        <authorList>
            <person name="Kawai M."/>
            <person name="Futagami T."/>
            <person name="Toyoda A."/>
            <person name="Takaki Y."/>
            <person name="Nishi S."/>
            <person name="Hori S."/>
            <person name="Arai W."/>
            <person name="Tsubouchi T."/>
            <person name="Morono Y."/>
            <person name="Uchiyama I."/>
            <person name="Ito T."/>
            <person name="Fujiyama A."/>
            <person name="Inagaki F."/>
            <person name="Takami H."/>
        </authorList>
    </citation>
    <scope>NUCLEOTIDE SEQUENCE</scope>
    <source>
        <strain evidence="3">Expedition CK06-06</strain>
    </source>
</reference>
<dbReference type="GO" id="GO:0080120">
    <property type="term" value="P:CAAX-box protein maturation"/>
    <property type="evidence" value="ECO:0007669"/>
    <property type="project" value="UniProtKB-ARBA"/>
</dbReference>
<sequence length="236" mass="27061">MDEVKRKSVIYNHKFRVVFTWIWFLVGAIFVILIFFIIKGFNIEEAMGILNNERHLMVYLEFCAVGFMPLLLSIVCKDDPSLYGLNMKKTSLGKSILLSLIFVAILYTIGYLLKGTIMSYPSHEYNLEIPWNFIYGVASVFTWGPLEMFFFVWLVVNTDLIFNDKKIIVSKGLIITTIIFAALHIITTDIQNAVYTGIIFFALGLIYNFSDNIIGPAIAWTMLNGTVWMVSQMFLI</sequence>
<evidence type="ECO:0000259" key="2">
    <source>
        <dbReference type="Pfam" id="PF02517"/>
    </source>
</evidence>
<dbReference type="Pfam" id="PF02517">
    <property type="entry name" value="Rce1-like"/>
    <property type="match status" value="1"/>
</dbReference>
<keyword evidence="1" id="KW-0812">Transmembrane</keyword>
<evidence type="ECO:0000313" key="3">
    <source>
        <dbReference type="EMBL" id="GAI80911.1"/>
    </source>
</evidence>
<protein>
    <recommendedName>
        <fullName evidence="2">CAAX prenyl protease 2/Lysostaphin resistance protein A-like domain-containing protein</fullName>
    </recommendedName>
</protein>
<accession>X1SP40</accession>